<protein>
    <submittedName>
        <fullName evidence="1">Uncharacterized protein</fullName>
    </submittedName>
</protein>
<evidence type="ECO:0000313" key="2">
    <source>
        <dbReference type="Proteomes" id="UP000198287"/>
    </source>
</evidence>
<dbReference type="OrthoDB" id="203487at2759"/>
<organism evidence="1 2">
    <name type="scientific">Folsomia candida</name>
    <name type="common">Springtail</name>
    <dbReference type="NCBI Taxonomy" id="158441"/>
    <lineage>
        <taxon>Eukaryota</taxon>
        <taxon>Metazoa</taxon>
        <taxon>Ecdysozoa</taxon>
        <taxon>Arthropoda</taxon>
        <taxon>Hexapoda</taxon>
        <taxon>Collembola</taxon>
        <taxon>Entomobryomorpha</taxon>
        <taxon>Isotomoidea</taxon>
        <taxon>Isotomidae</taxon>
        <taxon>Proisotominae</taxon>
        <taxon>Folsomia</taxon>
    </lineage>
</organism>
<comment type="caution">
    <text evidence="1">The sequence shown here is derived from an EMBL/GenBank/DDBJ whole genome shotgun (WGS) entry which is preliminary data.</text>
</comment>
<proteinExistence type="predicted"/>
<accession>A0A226EY15</accession>
<dbReference type="OMA" id="MAPREDC"/>
<keyword evidence="2" id="KW-1185">Reference proteome</keyword>
<dbReference type="EMBL" id="LNIX01000001">
    <property type="protein sequence ID" value="OXA62068.1"/>
    <property type="molecule type" value="Genomic_DNA"/>
</dbReference>
<name>A0A226EY15_FOLCA</name>
<sequence>MDNAEVTPVHPVVRRPVPPASPVLWITMFHQSVLSCTQAELVSTRSMWPMLCTHATLSSSVSTQSSVPKSNPQYPHHHYLFPSELSHRRQLHGRCVVPRLAAQILASSPVESASSPLRAVPNHVARRWPWSCCPPLPCCEPQNCPDPCARGQSSCCGPCCPSPAMIVRPLRNNCCPPPPRIPNNQQCPIPCCNPLPPCCVIVKPCQPRCPPSPCCPPPTLCAPACPQPDPRSAPLLLPNSIDQRISQRVTFINLSAAFSVRCCPKPMVVSFKCPTSVSPMAPREDCPQQVSWPSPPKIDMCCSSNCPPKERDMCFMTVRPMPPSCCPPKGNCGGISGGNGSRQCCKPRWNGSPITKCASQSVDFSVPPLASLSQR</sequence>
<reference evidence="1 2" key="1">
    <citation type="submission" date="2015-12" db="EMBL/GenBank/DDBJ databases">
        <title>The genome of Folsomia candida.</title>
        <authorList>
            <person name="Faddeeva A."/>
            <person name="Derks M.F."/>
            <person name="Anvar Y."/>
            <person name="Smit S."/>
            <person name="Van Straalen N."/>
            <person name="Roelofs D."/>
        </authorList>
    </citation>
    <scope>NUCLEOTIDE SEQUENCE [LARGE SCALE GENOMIC DNA]</scope>
    <source>
        <strain evidence="1 2">VU population</strain>
        <tissue evidence="1">Whole body</tissue>
    </source>
</reference>
<evidence type="ECO:0000313" key="1">
    <source>
        <dbReference type="EMBL" id="OXA62068.1"/>
    </source>
</evidence>
<dbReference type="Proteomes" id="UP000198287">
    <property type="component" value="Unassembled WGS sequence"/>
</dbReference>
<gene>
    <name evidence="1" type="ORF">Fcan01_03631</name>
</gene>
<dbReference type="AlphaFoldDB" id="A0A226EY15"/>